<feature type="transmembrane region" description="Helical" evidence="3">
    <location>
        <begin position="256"/>
        <end position="278"/>
    </location>
</feature>
<keyword evidence="3" id="KW-0812">Transmembrane</keyword>
<feature type="repeat" description="RCC1" evidence="1">
    <location>
        <begin position="93"/>
        <end position="150"/>
    </location>
</feature>
<evidence type="ECO:0000313" key="5">
    <source>
        <dbReference type="Proteomes" id="UP000325113"/>
    </source>
</evidence>
<evidence type="ECO:0000256" key="1">
    <source>
        <dbReference type="PROSITE-ProRule" id="PRU00235"/>
    </source>
</evidence>
<feature type="compositionally biased region" description="Low complexity" evidence="2">
    <location>
        <begin position="217"/>
        <end position="235"/>
    </location>
</feature>
<dbReference type="InterPro" id="IPR051553">
    <property type="entry name" value="Ran_GTPase-activating"/>
</dbReference>
<dbReference type="InterPro" id="IPR009091">
    <property type="entry name" value="RCC1/BLIP-II"/>
</dbReference>
<name>A0A5A8D3B5_CAFRO</name>
<dbReference type="Proteomes" id="UP000325113">
    <property type="component" value="Unassembled WGS sequence"/>
</dbReference>
<dbReference type="PANTHER" id="PTHR45982">
    <property type="entry name" value="REGULATOR OF CHROMOSOME CONDENSATION"/>
    <property type="match status" value="1"/>
</dbReference>
<dbReference type="GO" id="GO:0005085">
    <property type="term" value="F:guanyl-nucleotide exchange factor activity"/>
    <property type="evidence" value="ECO:0007669"/>
    <property type="project" value="TreeGrafter"/>
</dbReference>
<dbReference type="Pfam" id="PF13540">
    <property type="entry name" value="RCC1_2"/>
    <property type="match status" value="3"/>
</dbReference>
<dbReference type="SUPFAM" id="SSF50985">
    <property type="entry name" value="RCC1/BLIP-II"/>
    <property type="match status" value="1"/>
</dbReference>
<evidence type="ECO:0000256" key="2">
    <source>
        <dbReference type="SAM" id="MobiDB-lite"/>
    </source>
</evidence>
<proteinExistence type="predicted"/>
<keyword evidence="3" id="KW-0472">Membrane</keyword>
<evidence type="ECO:0000313" key="4">
    <source>
        <dbReference type="EMBL" id="KAA0158461.1"/>
    </source>
</evidence>
<organism evidence="4 5">
    <name type="scientific">Cafeteria roenbergensis</name>
    <name type="common">Marine flagellate</name>
    <dbReference type="NCBI Taxonomy" id="33653"/>
    <lineage>
        <taxon>Eukaryota</taxon>
        <taxon>Sar</taxon>
        <taxon>Stramenopiles</taxon>
        <taxon>Bigyra</taxon>
        <taxon>Opalozoa</taxon>
        <taxon>Bicosoecida</taxon>
        <taxon>Cafeteriaceae</taxon>
        <taxon>Cafeteria</taxon>
    </lineage>
</organism>
<dbReference type="PRINTS" id="PR00633">
    <property type="entry name" value="RCCNDNSATION"/>
</dbReference>
<evidence type="ECO:0000256" key="3">
    <source>
        <dbReference type="SAM" id="Phobius"/>
    </source>
</evidence>
<feature type="repeat" description="RCC1" evidence="1">
    <location>
        <begin position="35"/>
        <end position="92"/>
    </location>
</feature>
<dbReference type="GO" id="GO:0005737">
    <property type="term" value="C:cytoplasm"/>
    <property type="evidence" value="ECO:0007669"/>
    <property type="project" value="TreeGrafter"/>
</dbReference>
<dbReference type="InterPro" id="IPR000408">
    <property type="entry name" value="Reg_chr_condens"/>
</dbReference>
<dbReference type="PANTHER" id="PTHR45982:SF1">
    <property type="entry name" value="REGULATOR OF CHROMOSOME CONDENSATION"/>
    <property type="match status" value="1"/>
</dbReference>
<dbReference type="AlphaFoldDB" id="A0A5A8D3B5"/>
<dbReference type="PROSITE" id="PS00626">
    <property type="entry name" value="RCC1_2"/>
    <property type="match status" value="2"/>
</dbReference>
<comment type="caution">
    <text evidence="4">The sequence shown here is derived from an EMBL/GenBank/DDBJ whole genome shotgun (WGS) entry which is preliminary data.</text>
</comment>
<reference evidence="4 5" key="1">
    <citation type="submission" date="2019-07" db="EMBL/GenBank/DDBJ databases">
        <title>Genomes of Cafeteria roenbergensis.</title>
        <authorList>
            <person name="Fischer M.G."/>
            <person name="Hackl T."/>
            <person name="Roman M."/>
        </authorList>
    </citation>
    <scope>NUCLEOTIDE SEQUENCE [LARGE SCALE GENOMIC DNA]</scope>
    <source>
        <strain evidence="4 5">Cflag</strain>
    </source>
</reference>
<dbReference type="EMBL" id="VLTM01000067">
    <property type="protein sequence ID" value="KAA0158461.1"/>
    <property type="molecule type" value="Genomic_DNA"/>
</dbReference>
<keyword evidence="3" id="KW-1133">Transmembrane helix</keyword>
<sequence length="339" mass="32418">MDSAWSSKTDPVPLGGLAVAVAAGTSHSLVLLANGTVRAFGLGESGQLGYGSTSKVGDKASTLPSDQGPVPLGGTAAAVAAGDAFSLVLLTNGSILAFGDGARGNLGYGSIDDVGYDEATLPSDKGPVPLGGTAVALSAGGSHSLVVLDDGTVRSFGIALSGRNLFPHGQLHGHAFTYGIAIGHSHFNSHVFTYGLAIGHFVFHANAILHGHGHNNATPSPSHTASPSASPSPSGGASGSIGLNGAGSGGAADDAAMPFIVIGAVAGGALLVGGAAWAMKQTTLGQLAARSATAGASDSAGAGAVQQDGGVSGEATAVGGVGGLSSLGAELPASGGSRV</sequence>
<dbReference type="PROSITE" id="PS50012">
    <property type="entry name" value="RCC1_3"/>
    <property type="match status" value="2"/>
</dbReference>
<feature type="region of interest" description="Disordered" evidence="2">
    <location>
        <begin position="214"/>
        <end position="241"/>
    </location>
</feature>
<gene>
    <name evidence="4" type="ORF">FNF31_05402</name>
</gene>
<protein>
    <submittedName>
        <fullName evidence="4">Uncharacterized protein</fullName>
    </submittedName>
</protein>
<dbReference type="Gene3D" id="2.130.10.30">
    <property type="entry name" value="Regulator of chromosome condensation 1/beta-lactamase-inhibitor protein II"/>
    <property type="match status" value="1"/>
</dbReference>
<accession>A0A5A8D3B5</accession>